<dbReference type="Pfam" id="PF00155">
    <property type="entry name" value="Aminotran_1_2"/>
    <property type="match status" value="1"/>
</dbReference>
<evidence type="ECO:0000259" key="6">
    <source>
        <dbReference type="Pfam" id="PF00155"/>
    </source>
</evidence>
<protein>
    <submittedName>
        <fullName evidence="7">Histidinol-phosphate aminotransferase</fullName>
        <ecNumber evidence="7">2.6.1.9</ecNumber>
    </submittedName>
</protein>
<dbReference type="GO" id="GO:0004400">
    <property type="term" value="F:histidinol-phosphate transaminase activity"/>
    <property type="evidence" value="ECO:0007669"/>
    <property type="project" value="UniProtKB-EC"/>
</dbReference>
<evidence type="ECO:0000256" key="1">
    <source>
        <dbReference type="ARBA" id="ARBA00001933"/>
    </source>
</evidence>
<organism evidence="7 8">
    <name type="scientific">Nocardia transvalensis</name>
    <dbReference type="NCBI Taxonomy" id="37333"/>
    <lineage>
        <taxon>Bacteria</taxon>
        <taxon>Bacillati</taxon>
        <taxon>Actinomycetota</taxon>
        <taxon>Actinomycetes</taxon>
        <taxon>Mycobacteriales</taxon>
        <taxon>Nocardiaceae</taxon>
        <taxon>Nocardia</taxon>
    </lineage>
</organism>
<keyword evidence="4 5" id="KW-0663">Pyridoxal phosphate</keyword>
<comment type="similarity">
    <text evidence="5">Belongs to the class-II pyridoxal-phosphate-dependent aminotransferase family.</text>
</comment>
<dbReference type="InterPro" id="IPR001917">
    <property type="entry name" value="Aminotrans_II_pyridoxalP_BS"/>
</dbReference>
<keyword evidence="8" id="KW-1185">Reference proteome</keyword>
<dbReference type="InterPro" id="IPR015424">
    <property type="entry name" value="PyrdxlP-dep_Trfase"/>
</dbReference>
<evidence type="ECO:0000256" key="5">
    <source>
        <dbReference type="RuleBase" id="RU003693"/>
    </source>
</evidence>
<keyword evidence="2 7" id="KW-0032">Aminotransferase</keyword>
<dbReference type="CDD" id="cd00609">
    <property type="entry name" value="AAT_like"/>
    <property type="match status" value="1"/>
</dbReference>
<dbReference type="Gene3D" id="3.40.640.10">
    <property type="entry name" value="Type I PLP-dependent aspartate aminotransferase-like (Major domain)"/>
    <property type="match status" value="1"/>
</dbReference>
<dbReference type="PANTHER" id="PTHR43643:SF3">
    <property type="entry name" value="HISTIDINOL-PHOSPHATE AMINOTRANSFERASE"/>
    <property type="match status" value="1"/>
</dbReference>
<keyword evidence="3 7" id="KW-0808">Transferase</keyword>
<evidence type="ECO:0000256" key="3">
    <source>
        <dbReference type="ARBA" id="ARBA00022679"/>
    </source>
</evidence>
<dbReference type="InterPro" id="IPR015421">
    <property type="entry name" value="PyrdxlP-dep_Trfase_major"/>
</dbReference>
<dbReference type="SUPFAM" id="SSF53383">
    <property type="entry name" value="PLP-dependent transferases"/>
    <property type="match status" value="1"/>
</dbReference>
<dbReference type="EMBL" id="JACHIT010000001">
    <property type="protein sequence ID" value="MBB5913994.1"/>
    <property type="molecule type" value="Genomic_DNA"/>
</dbReference>
<dbReference type="Proteomes" id="UP000540412">
    <property type="component" value="Unassembled WGS sequence"/>
</dbReference>
<evidence type="ECO:0000256" key="4">
    <source>
        <dbReference type="ARBA" id="ARBA00022898"/>
    </source>
</evidence>
<comment type="cofactor">
    <cofactor evidence="1 5">
        <name>pyridoxal 5'-phosphate</name>
        <dbReference type="ChEBI" id="CHEBI:597326"/>
    </cofactor>
</comment>
<dbReference type="EC" id="2.6.1.9" evidence="7"/>
<dbReference type="PROSITE" id="PS00599">
    <property type="entry name" value="AA_TRANSFER_CLASS_2"/>
    <property type="match status" value="1"/>
</dbReference>
<reference evidence="7 8" key="1">
    <citation type="submission" date="2020-08" db="EMBL/GenBank/DDBJ databases">
        <title>Sequencing the genomes of 1000 actinobacteria strains.</title>
        <authorList>
            <person name="Klenk H.-P."/>
        </authorList>
    </citation>
    <scope>NUCLEOTIDE SEQUENCE [LARGE SCALE GENOMIC DNA]</scope>
    <source>
        <strain evidence="7 8">DSM 43582</strain>
    </source>
</reference>
<dbReference type="Gene3D" id="3.90.1150.10">
    <property type="entry name" value="Aspartate Aminotransferase, domain 1"/>
    <property type="match status" value="1"/>
</dbReference>
<dbReference type="AlphaFoldDB" id="A0A7W9PE57"/>
<name>A0A7W9PE57_9NOCA</name>
<gene>
    <name evidence="7" type="ORF">BJY24_002861</name>
</gene>
<accession>A0A7W9PE57</accession>
<dbReference type="PANTHER" id="PTHR43643">
    <property type="entry name" value="HISTIDINOL-PHOSPHATE AMINOTRANSFERASE 2"/>
    <property type="match status" value="1"/>
</dbReference>
<proteinExistence type="inferred from homology"/>
<sequence length="381" mass="40994">MSGSRSISLRRGSRSTLPVSRAAQWRAPDSVRFDLSLSENPFPPLPSVVEAVQHALERGNRYPEFLPHRLPLLIGEHLGVPADRIVVGSGATGVALQIMQALTAPGDEMVFATPTFDGYPILAEMAGLKSVAVPLDSGGRQDLCALSRAVSERTRLIAVCRPHNPTGTVIPASELKAFLFGIPRDVPVILDEAYVEFLGATDRLDVVELIARYPNLLVLRTFSKAYGLAGLRIGYAFGHEDLIRRVCRLQLPFGVTESSVAAVAASYAAGMELGERVLRITTERELLRTSLRRSGIRVPRSRANFLYLPGDDVAARLAGAGIAAKTYPDGSARIAVGDRAADAAVRRALGEIGPHRARRAALGQDSGLYSITLPSERTSEN</sequence>
<evidence type="ECO:0000256" key="2">
    <source>
        <dbReference type="ARBA" id="ARBA00022576"/>
    </source>
</evidence>
<evidence type="ECO:0000313" key="7">
    <source>
        <dbReference type="EMBL" id="MBB5913994.1"/>
    </source>
</evidence>
<feature type="domain" description="Aminotransferase class I/classII large" evidence="6">
    <location>
        <begin position="34"/>
        <end position="310"/>
    </location>
</feature>
<dbReference type="InterPro" id="IPR050106">
    <property type="entry name" value="HistidinolP_aminotransfase"/>
</dbReference>
<dbReference type="InterPro" id="IPR015422">
    <property type="entry name" value="PyrdxlP-dep_Trfase_small"/>
</dbReference>
<dbReference type="InterPro" id="IPR004839">
    <property type="entry name" value="Aminotransferase_I/II_large"/>
</dbReference>
<evidence type="ECO:0000313" key="8">
    <source>
        <dbReference type="Proteomes" id="UP000540412"/>
    </source>
</evidence>
<comment type="caution">
    <text evidence="7">The sequence shown here is derived from an EMBL/GenBank/DDBJ whole genome shotgun (WGS) entry which is preliminary data.</text>
</comment>
<dbReference type="GO" id="GO:0030170">
    <property type="term" value="F:pyridoxal phosphate binding"/>
    <property type="evidence" value="ECO:0007669"/>
    <property type="project" value="InterPro"/>
</dbReference>